<dbReference type="AlphaFoldDB" id="A0A915E4W1"/>
<dbReference type="Proteomes" id="UP000887574">
    <property type="component" value="Unplaced"/>
</dbReference>
<organism evidence="1 2">
    <name type="scientific">Ditylenchus dipsaci</name>
    <dbReference type="NCBI Taxonomy" id="166011"/>
    <lineage>
        <taxon>Eukaryota</taxon>
        <taxon>Metazoa</taxon>
        <taxon>Ecdysozoa</taxon>
        <taxon>Nematoda</taxon>
        <taxon>Chromadorea</taxon>
        <taxon>Rhabditida</taxon>
        <taxon>Tylenchina</taxon>
        <taxon>Tylenchomorpha</taxon>
        <taxon>Sphaerularioidea</taxon>
        <taxon>Anguinidae</taxon>
        <taxon>Anguininae</taxon>
        <taxon>Ditylenchus</taxon>
    </lineage>
</organism>
<protein>
    <submittedName>
        <fullName evidence="2">Uncharacterized protein</fullName>
    </submittedName>
</protein>
<evidence type="ECO:0000313" key="2">
    <source>
        <dbReference type="WBParaSite" id="jg26503.2"/>
    </source>
</evidence>
<reference evidence="2" key="1">
    <citation type="submission" date="2022-11" db="UniProtKB">
        <authorList>
            <consortium name="WormBaseParasite"/>
        </authorList>
    </citation>
    <scope>IDENTIFICATION</scope>
</reference>
<keyword evidence="1" id="KW-1185">Reference proteome</keyword>
<name>A0A915E4W1_9BILA</name>
<sequence>MAITYYIIKLPDRETLPTMFLTFDIFAGGCAINTQMVLYADTDLFADQISTTLKKSSYRHCKVSSIDDTHSATENIDNFTKHFLPGPGIPLLIWSKKEVPQNLQVGGLAFMEVPRDRNGGLDSAFFHNFAASVQAKHAYCIATTEEELVLWSSLGLVVEQFCFDTPHQYHDFINSLEAA</sequence>
<dbReference type="WBParaSite" id="jg26503.2">
    <property type="protein sequence ID" value="jg26503.2"/>
    <property type="gene ID" value="jg26503"/>
</dbReference>
<evidence type="ECO:0000313" key="1">
    <source>
        <dbReference type="Proteomes" id="UP000887574"/>
    </source>
</evidence>
<accession>A0A915E4W1</accession>
<proteinExistence type="predicted"/>